<evidence type="ECO:0000313" key="3">
    <source>
        <dbReference type="Proteomes" id="UP000295719"/>
    </source>
</evidence>
<dbReference type="Gene3D" id="1.10.10.2830">
    <property type="match status" value="1"/>
</dbReference>
<comment type="caution">
    <text evidence="2">The sequence shown here is derived from an EMBL/GenBank/DDBJ whole genome shotgun (WGS) entry which is preliminary data.</text>
</comment>
<proteinExistence type="predicted"/>
<feature type="domain" description="ParB/Spo0J HTH" evidence="1">
    <location>
        <begin position="152"/>
        <end position="209"/>
    </location>
</feature>
<reference evidence="2 3" key="1">
    <citation type="submission" date="2019-03" db="EMBL/GenBank/DDBJ databases">
        <title>Genomic Encyclopedia of Type Strains, Phase IV (KMG-IV): sequencing the most valuable type-strain genomes for metagenomic binning, comparative biology and taxonomic classification.</title>
        <authorList>
            <person name="Goeker M."/>
        </authorList>
    </citation>
    <scope>NUCLEOTIDE SEQUENCE [LARGE SCALE GENOMIC DNA]</scope>
    <source>
        <strain evidence="2 3">DSM 19580</strain>
    </source>
</reference>
<dbReference type="GO" id="GO:0005694">
    <property type="term" value="C:chromosome"/>
    <property type="evidence" value="ECO:0007669"/>
    <property type="project" value="TreeGrafter"/>
</dbReference>
<sequence length="291" mass="32203">MLATFAMLFARLTTSAICGRNSMGELNNMAVNSFKKMRTESVIKRTDSGMQIRLSDIHVKPGFNKRDDDERTRQADDELFTFLMAGGIVPALEVQARDEGGVWVIEGHRRQRVYLRCVEAGKPIEWISITPFTGNDVERLARIMTSNNQLPLTQLEQAAVVKELAAFNLTPDEIAKIINKSRATVDKLLILSRSNHDVQMLVKEGSVAVDVAVDRVRKEGESAGESLAVDVEKAKAAGKTKVTKSIAQPQFSAKLARRLVELLYDAPAELFAGVNGSEEIQSILQAYREGR</sequence>
<dbReference type="GO" id="GO:0007059">
    <property type="term" value="P:chromosome segregation"/>
    <property type="evidence" value="ECO:0007669"/>
    <property type="project" value="TreeGrafter"/>
</dbReference>
<accession>A0A4R3Z3N6</accession>
<dbReference type="InterPro" id="IPR041468">
    <property type="entry name" value="HTH_ParB/Spo0J"/>
</dbReference>
<dbReference type="EMBL" id="SMCR01000001">
    <property type="protein sequence ID" value="TCW00444.1"/>
    <property type="molecule type" value="Genomic_DNA"/>
</dbReference>
<dbReference type="Proteomes" id="UP000295719">
    <property type="component" value="Unassembled WGS sequence"/>
</dbReference>
<gene>
    <name evidence="2" type="ORF">EDC52_101794</name>
</gene>
<dbReference type="PANTHER" id="PTHR33375">
    <property type="entry name" value="CHROMOSOME-PARTITIONING PROTEIN PARB-RELATED"/>
    <property type="match status" value="1"/>
</dbReference>
<name>A0A4R3Z3N6_9GAMM</name>
<protein>
    <recommendedName>
        <fullName evidence="1">ParB/Spo0J HTH domain-containing protein</fullName>
    </recommendedName>
</protein>
<dbReference type="Pfam" id="PF17762">
    <property type="entry name" value="HTH_ParB"/>
    <property type="match status" value="1"/>
</dbReference>
<organism evidence="2 3">
    <name type="scientific">Biostraticola tofi</name>
    <dbReference type="NCBI Taxonomy" id="466109"/>
    <lineage>
        <taxon>Bacteria</taxon>
        <taxon>Pseudomonadati</taxon>
        <taxon>Pseudomonadota</taxon>
        <taxon>Gammaproteobacteria</taxon>
        <taxon>Enterobacterales</taxon>
        <taxon>Bruguierivoracaceae</taxon>
        <taxon>Biostraticola</taxon>
    </lineage>
</organism>
<dbReference type="PANTHER" id="PTHR33375:SF1">
    <property type="entry name" value="CHROMOSOME-PARTITIONING PROTEIN PARB-RELATED"/>
    <property type="match status" value="1"/>
</dbReference>
<keyword evidence="3" id="KW-1185">Reference proteome</keyword>
<evidence type="ECO:0000259" key="1">
    <source>
        <dbReference type="Pfam" id="PF17762"/>
    </source>
</evidence>
<dbReference type="InterPro" id="IPR050336">
    <property type="entry name" value="Chromosome_partition/occlusion"/>
</dbReference>
<dbReference type="SUPFAM" id="SSF109709">
    <property type="entry name" value="KorB DNA-binding domain-like"/>
    <property type="match status" value="1"/>
</dbReference>
<dbReference type="AlphaFoldDB" id="A0A4R3Z3N6"/>
<evidence type="ECO:0000313" key="2">
    <source>
        <dbReference type="EMBL" id="TCW00444.1"/>
    </source>
</evidence>